<evidence type="ECO:0000313" key="2">
    <source>
        <dbReference type="EMBL" id="MEL7698476.1"/>
    </source>
</evidence>
<comment type="caution">
    <text evidence="2">The sequence shown here is derived from an EMBL/GenBank/DDBJ whole genome shotgun (WGS) entry which is preliminary data.</text>
</comment>
<protein>
    <submittedName>
        <fullName evidence="2">Phage tail protein</fullName>
    </submittedName>
</protein>
<organism evidence="2 3">
    <name type="scientific">Pantoea brenneri</name>
    <dbReference type="NCBI Taxonomy" id="472694"/>
    <lineage>
        <taxon>Bacteria</taxon>
        <taxon>Pseudomonadati</taxon>
        <taxon>Pseudomonadota</taxon>
        <taxon>Gammaproteobacteria</taxon>
        <taxon>Enterobacterales</taxon>
        <taxon>Erwiniaceae</taxon>
        <taxon>Pantoea</taxon>
    </lineage>
</organism>
<dbReference type="RefSeq" id="WP_031378150.1">
    <property type="nucleotide sequence ID" value="NZ_JBCGBG010000011.1"/>
</dbReference>
<evidence type="ECO:0000313" key="3">
    <source>
        <dbReference type="Proteomes" id="UP001468095"/>
    </source>
</evidence>
<feature type="compositionally biased region" description="Low complexity" evidence="1">
    <location>
        <begin position="43"/>
        <end position="61"/>
    </location>
</feature>
<keyword evidence="3" id="KW-1185">Reference proteome</keyword>
<accession>A0ABU9MQY2</accession>
<feature type="region of interest" description="Disordered" evidence="1">
    <location>
        <begin position="1"/>
        <end position="81"/>
    </location>
</feature>
<evidence type="ECO:0000256" key="1">
    <source>
        <dbReference type="SAM" id="MobiDB-lite"/>
    </source>
</evidence>
<reference evidence="2 3" key="1">
    <citation type="submission" date="2024-04" db="EMBL/GenBank/DDBJ databases">
        <authorList>
            <person name="Suleimanova A.D."/>
            <person name="Pudova D.S."/>
            <person name="Shagimardanova E.I."/>
            <person name="Sharipova M.R."/>
        </authorList>
    </citation>
    <scope>NUCLEOTIDE SEQUENCE [LARGE SCALE GENOMIC DNA]</scope>
    <source>
        <strain evidence="2 3">3.1</strain>
    </source>
</reference>
<gene>
    <name evidence="2" type="ORF">AABB92_22830</name>
</gene>
<sequence>MGRYDEFLADNPPTINEATSSETEQPSAAVDTQDSSGAVIDLDAAAPTAATSPDGDTTGGADDADGGSSEDHDPLSTPLPDTLAAREQSTALKPRYKGHATFNNMVRRDWIKAIESDYSAYQALLYLPDMRDVGEVDDETGFEQPSFTELNNNQRQLSYEDADPVIVTVLDCPDERESFQVLDADGEQDGLTDDVLILRIAAEGVPVGSILEWNEEMASGTLARRWWYVHRIYGFGTQNVGSLYYCIPARNFDTTSNGRIE</sequence>
<feature type="compositionally biased region" description="Polar residues" evidence="1">
    <location>
        <begin position="13"/>
        <end position="36"/>
    </location>
</feature>
<proteinExistence type="predicted"/>
<dbReference type="EMBL" id="JBCGBG010000011">
    <property type="protein sequence ID" value="MEL7698476.1"/>
    <property type="molecule type" value="Genomic_DNA"/>
</dbReference>
<name>A0ABU9MQY2_9GAMM</name>
<dbReference type="Proteomes" id="UP001468095">
    <property type="component" value="Unassembled WGS sequence"/>
</dbReference>